<comment type="caution">
    <text evidence="8">The sequence shown here is derived from an EMBL/GenBank/DDBJ whole genome shotgun (WGS) entry which is preliminary data.</text>
</comment>
<gene>
    <name evidence="8" type="primary">ccsB_1</name>
    <name evidence="8" type="ORF">GCM10009811_03040</name>
</gene>
<feature type="transmembrane region" description="Helical" evidence="6">
    <location>
        <begin position="120"/>
        <end position="137"/>
    </location>
</feature>
<feature type="transmembrane region" description="Helical" evidence="6">
    <location>
        <begin position="301"/>
        <end position="322"/>
    </location>
</feature>
<dbReference type="Pfam" id="PF01578">
    <property type="entry name" value="Cytochrom_C_asm"/>
    <property type="match status" value="1"/>
</dbReference>
<dbReference type="InterPro" id="IPR017562">
    <property type="entry name" value="Cyt_c_biogenesis_CcsA"/>
</dbReference>
<feature type="transmembrane region" description="Helical" evidence="6">
    <location>
        <begin position="274"/>
        <end position="289"/>
    </location>
</feature>
<dbReference type="PANTHER" id="PTHR30071:SF1">
    <property type="entry name" value="CYTOCHROME B_B6 PROTEIN-RELATED"/>
    <property type="match status" value="1"/>
</dbReference>
<feature type="domain" description="Cytochrome c assembly protein" evidence="7">
    <location>
        <begin position="116"/>
        <end position="322"/>
    </location>
</feature>
<feature type="transmembrane region" description="Helical" evidence="6">
    <location>
        <begin position="12"/>
        <end position="33"/>
    </location>
</feature>
<dbReference type="InterPro" id="IPR002541">
    <property type="entry name" value="Cyt_c_assembly"/>
</dbReference>
<feature type="transmembrane region" description="Helical" evidence="6">
    <location>
        <begin position="177"/>
        <end position="206"/>
    </location>
</feature>
<dbReference type="EMBL" id="BAAAPO010000006">
    <property type="protein sequence ID" value="GAA1781069.1"/>
    <property type="molecule type" value="Genomic_DNA"/>
</dbReference>
<keyword evidence="5 6" id="KW-0472">Membrane</keyword>
<evidence type="ECO:0000313" key="9">
    <source>
        <dbReference type="Proteomes" id="UP001499938"/>
    </source>
</evidence>
<evidence type="ECO:0000259" key="7">
    <source>
        <dbReference type="Pfam" id="PF01578"/>
    </source>
</evidence>
<evidence type="ECO:0000313" key="8">
    <source>
        <dbReference type="EMBL" id="GAA1781069.1"/>
    </source>
</evidence>
<dbReference type="InterPro" id="IPR045062">
    <property type="entry name" value="Cyt_c_biogenesis_CcsA/CcmC"/>
</dbReference>
<reference evidence="9" key="1">
    <citation type="journal article" date="2019" name="Int. J. Syst. Evol. Microbiol.">
        <title>The Global Catalogue of Microorganisms (GCM) 10K type strain sequencing project: providing services to taxonomists for standard genome sequencing and annotation.</title>
        <authorList>
            <consortium name="The Broad Institute Genomics Platform"/>
            <consortium name="The Broad Institute Genome Sequencing Center for Infectious Disease"/>
            <person name="Wu L."/>
            <person name="Ma J."/>
        </authorList>
    </citation>
    <scope>NUCLEOTIDE SEQUENCE [LARGE SCALE GENOMIC DNA]</scope>
    <source>
        <strain evidence="9">JCM 15592</strain>
    </source>
</reference>
<feature type="transmembrane region" description="Helical" evidence="6">
    <location>
        <begin position="144"/>
        <end position="165"/>
    </location>
</feature>
<name>A0ABP4XJA2_9MICO</name>
<evidence type="ECO:0000256" key="5">
    <source>
        <dbReference type="ARBA" id="ARBA00023136"/>
    </source>
</evidence>
<evidence type="ECO:0000256" key="2">
    <source>
        <dbReference type="ARBA" id="ARBA00022692"/>
    </source>
</evidence>
<keyword evidence="2 6" id="KW-0812">Transmembrane</keyword>
<comment type="subcellular location">
    <subcellularLocation>
        <location evidence="1">Membrane</location>
        <topology evidence="1">Multi-pass membrane protein</topology>
    </subcellularLocation>
</comment>
<evidence type="ECO:0000256" key="4">
    <source>
        <dbReference type="ARBA" id="ARBA00022989"/>
    </source>
</evidence>
<organism evidence="8 9">
    <name type="scientific">Nostocoides veronense</name>
    <dbReference type="NCBI Taxonomy" id="330836"/>
    <lineage>
        <taxon>Bacteria</taxon>
        <taxon>Bacillati</taxon>
        <taxon>Actinomycetota</taxon>
        <taxon>Actinomycetes</taxon>
        <taxon>Micrococcales</taxon>
        <taxon>Intrasporangiaceae</taxon>
        <taxon>Nostocoides</taxon>
    </lineage>
</organism>
<dbReference type="RefSeq" id="WP_344080252.1">
    <property type="nucleotide sequence ID" value="NZ_BAAAPO010000006.1"/>
</dbReference>
<feature type="transmembrane region" description="Helical" evidence="6">
    <location>
        <begin position="89"/>
        <end position="108"/>
    </location>
</feature>
<dbReference type="NCBIfam" id="TIGR03144">
    <property type="entry name" value="cytochr_II_ccsB"/>
    <property type="match status" value="1"/>
</dbReference>
<dbReference type="Proteomes" id="UP001499938">
    <property type="component" value="Unassembled WGS sequence"/>
</dbReference>
<keyword evidence="3" id="KW-0201">Cytochrome c-type biogenesis</keyword>
<proteinExistence type="predicted"/>
<feature type="transmembrane region" description="Helical" evidence="6">
    <location>
        <begin position="238"/>
        <end position="259"/>
    </location>
</feature>
<dbReference type="PANTHER" id="PTHR30071">
    <property type="entry name" value="HEME EXPORTER PROTEIN C"/>
    <property type="match status" value="1"/>
</dbReference>
<evidence type="ECO:0000256" key="6">
    <source>
        <dbReference type="SAM" id="Phobius"/>
    </source>
</evidence>
<keyword evidence="4 6" id="KW-1133">Transmembrane helix</keyword>
<protein>
    <submittedName>
        <fullName evidence="8">C-type cytochrome biogenesis protein CcsB</fullName>
    </submittedName>
</protein>
<evidence type="ECO:0000256" key="1">
    <source>
        <dbReference type="ARBA" id="ARBA00004141"/>
    </source>
</evidence>
<accession>A0ABP4XJA2</accession>
<keyword evidence="9" id="KW-1185">Reference proteome</keyword>
<sequence>MTREVLEQYSLVSLYSAIVVLTLAMLGFIVYLARSAAAAPRDAVEPARADVLVGAGGPAVHRSPDGPGDDAASASGLVKARKAAGPARMLTGLATLLVGVSILFRGLSVHRPPLGNLHEFVAAASFVLLLSFCLWGLKRNVDWLGAFVTAPVLLMLGSATTFWYTEAAQLMPSLKSGWLVIHVTVATISVGVFTLAAMVGLAYLLVDRAEARGGGAPGRLAGLRRVLPPAPELERLSYGLHVIAFPLWTFTLIAGAIWARQAWASYWNWDPKEVWTFVIWVVYAAYLHARATTGISRQKATYIALAGFACIIINYSIVNMYFVGQHSYSGV</sequence>
<evidence type="ECO:0000256" key="3">
    <source>
        <dbReference type="ARBA" id="ARBA00022748"/>
    </source>
</evidence>